<reference evidence="1" key="1">
    <citation type="submission" date="2022-06" db="EMBL/GenBank/DDBJ databases">
        <title>Lutimaribacter sp. EGI FJ00013, a novel bacterium isolated from a salt lake sediment enrichment.</title>
        <authorList>
            <person name="Gao L."/>
            <person name="Fang B.-Z."/>
            <person name="Li W.-J."/>
        </authorList>
    </citation>
    <scope>NUCLEOTIDE SEQUENCE</scope>
    <source>
        <strain evidence="1">EGI FJ00013</strain>
    </source>
</reference>
<evidence type="ECO:0000313" key="1">
    <source>
        <dbReference type="EMBL" id="MCM2563897.1"/>
    </source>
</evidence>
<keyword evidence="1" id="KW-0449">Lipoprotein</keyword>
<proteinExistence type="predicted"/>
<evidence type="ECO:0000313" key="2">
    <source>
        <dbReference type="Proteomes" id="UP001203036"/>
    </source>
</evidence>
<accession>A0ACC6A011</accession>
<gene>
    <name evidence="1" type="ORF">M8744_17245</name>
</gene>
<keyword evidence="2" id="KW-1185">Reference proteome</keyword>
<comment type="caution">
    <text evidence="1">The sequence shown here is derived from an EMBL/GenBank/DDBJ whole genome shotgun (WGS) entry which is preliminary data.</text>
</comment>
<dbReference type="EMBL" id="JAMQGO010000021">
    <property type="protein sequence ID" value="MCM2563897.1"/>
    <property type="molecule type" value="Genomic_DNA"/>
</dbReference>
<protein>
    <submittedName>
        <fullName evidence="1">YjbF family lipoprotein</fullName>
    </submittedName>
</protein>
<organism evidence="1 2">
    <name type="scientific">Lutimaribacter degradans</name>
    <dbReference type="NCBI Taxonomy" id="2945989"/>
    <lineage>
        <taxon>Bacteria</taxon>
        <taxon>Pseudomonadati</taxon>
        <taxon>Pseudomonadota</taxon>
        <taxon>Alphaproteobacteria</taxon>
        <taxon>Rhodobacterales</taxon>
        <taxon>Roseobacteraceae</taxon>
        <taxon>Lutimaribacter</taxon>
    </lineage>
</organism>
<name>A0ACC6A011_9RHOB</name>
<dbReference type="Proteomes" id="UP001203036">
    <property type="component" value="Unassembled WGS sequence"/>
</dbReference>
<sequence length="212" mass="23086">MLTSITLAAACGNDPLTRNPGLELVREIANNRSNETQAPPSEELIAQALSETEGPLELVMREQNKAWVFMLKLEENRGHETFGSAFRQTATMRNGILTATRGFGGDLMSSDISGVMPFISGRKAGEGIRIMRIIGDEDKTRELRLSCKITPGKTMPVKSGAVNTTAQTVTENCQGEGYDITNTYVVDGNGRSLGAKQWVSPLNGYFLTQTLR</sequence>